<evidence type="ECO:0000313" key="14">
    <source>
        <dbReference type="Proteomes" id="UP001231859"/>
    </source>
</evidence>
<sequence length="217" mass="23842">MTKWPELAFASTEQKLGLYPVVDSVEWIKRLLNAGVTTIQLRIKDPLANNLEADIKQAIMLSQRYQARLFINDYWQLAIKHGAYGVHLGQEDINFADLNRLQKAGLRLGISSHNQQELARAKQLKPSYIALGHIFPTSTKLMSSSPQGLISLKQQVNVTPDHPTIAIGGITLARVPAVLATGVGGIAMVSAITKSPDWPKVVAQLLYLIEGKEMSHA</sequence>
<dbReference type="Pfam" id="PF02581">
    <property type="entry name" value="TMP-TENI"/>
    <property type="match status" value="1"/>
</dbReference>
<dbReference type="InterPro" id="IPR022998">
    <property type="entry name" value="ThiamineP_synth_TenI"/>
</dbReference>
<keyword evidence="2 9" id="KW-0808">Transferase</keyword>
<comment type="catalytic activity">
    <reaction evidence="6 9 10">
        <text>4-methyl-5-(2-phosphooxyethyl)-thiazole + 4-amino-2-methyl-5-(diphosphooxymethyl)pyrimidine + H(+) = thiamine phosphate + diphosphate</text>
        <dbReference type="Rhea" id="RHEA:22328"/>
        <dbReference type="ChEBI" id="CHEBI:15378"/>
        <dbReference type="ChEBI" id="CHEBI:33019"/>
        <dbReference type="ChEBI" id="CHEBI:37575"/>
        <dbReference type="ChEBI" id="CHEBI:57841"/>
        <dbReference type="ChEBI" id="CHEBI:58296"/>
        <dbReference type="EC" id="2.5.1.3"/>
    </reaction>
</comment>
<evidence type="ECO:0000256" key="1">
    <source>
        <dbReference type="ARBA" id="ARBA00005165"/>
    </source>
</evidence>
<evidence type="ECO:0000256" key="4">
    <source>
        <dbReference type="ARBA" id="ARBA00022842"/>
    </source>
</evidence>
<feature type="binding site" evidence="9">
    <location>
        <position position="73"/>
    </location>
    <ligand>
        <name>Mg(2+)</name>
        <dbReference type="ChEBI" id="CHEBI:18420"/>
    </ligand>
</feature>
<feature type="binding site" evidence="9">
    <location>
        <position position="140"/>
    </location>
    <ligand>
        <name>4-amino-2-methyl-5-(diphosphooxymethyl)pyrimidine</name>
        <dbReference type="ChEBI" id="CHEBI:57841"/>
    </ligand>
</feature>
<dbReference type="EMBL" id="CP123759">
    <property type="protein sequence ID" value="WGO83413.1"/>
    <property type="molecule type" value="Genomic_DNA"/>
</dbReference>
<feature type="binding site" evidence="9">
    <location>
        <position position="72"/>
    </location>
    <ligand>
        <name>4-amino-2-methyl-5-(diphosphooxymethyl)pyrimidine</name>
        <dbReference type="ChEBI" id="CHEBI:57841"/>
    </ligand>
</feature>
<evidence type="ECO:0000256" key="10">
    <source>
        <dbReference type="RuleBase" id="RU003826"/>
    </source>
</evidence>
<feature type="binding site" evidence="9">
    <location>
        <begin position="40"/>
        <end position="44"/>
    </location>
    <ligand>
        <name>4-amino-2-methyl-5-(diphosphooxymethyl)pyrimidine</name>
        <dbReference type="ChEBI" id="CHEBI:57841"/>
    </ligand>
</feature>
<evidence type="ECO:0000256" key="2">
    <source>
        <dbReference type="ARBA" id="ARBA00022679"/>
    </source>
</evidence>
<dbReference type="InterPro" id="IPR013785">
    <property type="entry name" value="Aldolase_TIM"/>
</dbReference>
<dbReference type="RefSeq" id="WP_280938143.1">
    <property type="nucleotide sequence ID" value="NZ_CP123759.1"/>
</dbReference>
<accession>A0ABY8P1N9</accession>
<evidence type="ECO:0000256" key="8">
    <source>
        <dbReference type="ARBA" id="ARBA00047883"/>
    </source>
</evidence>
<dbReference type="CDD" id="cd00564">
    <property type="entry name" value="TMP_TenI"/>
    <property type="match status" value="1"/>
</dbReference>
<feature type="domain" description="Thiamine phosphate synthase/TenI" evidence="12">
    <location>
        <begin position="23"/>
        <end position="192"/>
    </location>
</feature>
<evidence type="ECO:0000256" key="3">
    <source>
        <dbReference type="ARBA" id="ARBA00022723"/>
    </source>
</evidence>
<dbReference type="GO" id="GO:0004789">
    <property type="term" value="F:thiamine-phosphate diphosphorylase activity"/>
    <property type="evidence" value="ECO:0007669"/>
    <property type="project" value="UniProtKB-EC"/>
</dbReference>
<dbReference type="InterPro" id="IPR036206">
    <property type="entry name" value="ThiamineP_synth_sf"/>
</dbReference>
<gene>
    <name evidence="9 13" type="primary">thiE</name>
    <name evidence="13" type="ORF">QG404_13980</name>
</gene>
<feature type="binding site" evidence="9">
    <location>
        <position position="169"/>
    </location>
    <ligand>
        <name>2-[(2R,5Z)-2-carboxy-4-methylthiazol-5(2H)-ylidene]ethyl phosphate</name>
        <dbReference type="ChEBI" id="CHEBI:62899"/>
    </ligand>
</feature>
<feature type="binding site" evidence="9">
    <location>
        <position position="111"/>
    </location>
    <ligand>
        <name>4-amino-2-methyl-5-(diphosphooxymethyl)pyrimidine</name>
        <dbReference type="ChEBI" id="CHEBI:57841"/>
    </ligand>
</feature>
<reference evidence="13 14" key="1">
    <citation type="submission" date="2023-04" db="EMBL/GenBank/DDBJ databases">
        <title>Genome dynamics across the evolutionary transition to endosymbiosis.</title>
        <authorList>
            <person name="Siozios S."/>
            <person name="Nadal-Jimenez P."/>
            <person name="Azagi T."/>
            <person name="Sprong H."/>
            <person name="Frost C.L."/>
            <person name="Parratt S.R."/>
            <person name="Taylor G."/>
            <person name="Brettell L."/>
            <person name="Lew K.C."/>
            <person name="Croft L."/>
            <person name="King K.C."/>
            <person name="Brockhurst M.A."/>
            <person name="Hypsa V."/>
            <person name="Novakova E."/>
            <person name="Darby A.C."/>
            <person name="Hurst G.D.D."/>
        </authorList>
    </citation>
    <scope>NUCLEOTIDE SEQUENCE [LARGE SCALE GENOMIC DNA]</scope>
    <source>
        <strain evidence="14">aApi_AU</strain>
    </source>
</reference>
<evidence type="ECO:0000313" key="13">
    <source>
        <dbReference type="EMBL" id="WGO83413.1"/>
    </source>
</evidence>
<dbReference type="SUPFAM" id="SSF51391">
    <property type="entry name" value="Thiamin phosphate synthase"/>
    <property type="match status" value="1"/>
</dbReference>
<feature type="binding site" evidence="9">
    <location>
        <begin position="137"/>
        <end position="139"/>
    </location>
    <ligand>
        <name>2-[(2R,5Z)-2-carboxy-4-methylthiazol-5(2H)-ylidene]ethyl phosphate</name>
        <dbReference type="ChEBI" id="CHEBI:62899"/>
    </ligand>
</feature>
<name>A0ABY8P1N9_9GAMM</name>
<dbReference type="HAMAP" id="MF_00097">
    <property type="entry name" value="TMP_synthase"/>
    <property type="match status" value="1"/>
</dbReference>
<evidence type="ECO:0000259" key="12">
    <source>
        <dbReference type="Pfam" id="PF02581"/>
    </source>
</evidence>
<dbReference type="Gene3D" id="3.20.20.70">
    <property type="entry name" value="Aldolase class I"/>
    <property type="match status" value="1"/>
</dbReference>
<feature type="binding site" evidence="9">
    <location>
        <begin position="189"/>
        <end position="190"/>
    </location>
    <ligand>
        <name>2-[(2R,5Z)-2-carboxy-4-methylthiazol-5(2H)-ylidene]ethyl phosphate</name>
        <dbReference type="ChEBI" id="CHEBI:62899"/>
    </ligand>
</feature>
<proteinExistence type="inferred from homology"/>
<organism evidence="13 14">
    <name type="scientific">Arsenophonus apicola</name>
    <dbReference type="NCBI Taxonomy" id="2879119"/>
    <lineage>
        <taxon>Bacteria</taxon>
        <taxon>Pseudomonadati</taxon>
        <taxon>Pseudomonadota</taxon>
        <taxon>Gammaproteobacteria</taxon>
        <taxon>Enterobacterales</taxon>
        <taxon>Morganellaceae</taxon>
        <taxon>Arsenophonus</taxon>
    </lineage>
</organism>
<keyword evidence="3 9" id="KW-0479">Metal-binding</keyword>
<comment type="similarity">
    <text evidence="9 10">Belongs to the thiamine-phosphate synthase family.</text>
</comment>
<dbReference type="PANTHER" id="PTHR20857:SF15">
    <property type="entry name" value="THIAMINE-PHOSPHATE SYNTHASE"/>
    <property type="match status" value="1"/>
</dbReference>
<comment type="cofactor">
    <cofactor evidence="9">
        <name>Mg(2+)</name>
        <dbReference type="ChEBI" id="CHEBI:18420"/>
    </cofactor>
    <text evidence="9">Binds 1 Mg(2+) ion per subunit.</text>
</comment>
<evidence type="ECO:0000256" key="11">
    <source>
        <dbReference type="RuleBase" id="RU004253"/>
    </source>
</evidence>
<evidence type="ECO:0000256" key="5">
    <source>
        <dbReference type="ARBA" id="ARBA00022977"/>
    </source>
</evidence>
<comment type="function">
    <text evidence="9">Condenses 4-methyl-5-(beta-hydroxyethyl)thiazole monophosphate (THZ-P) and 2-methyl-4-amino-5-hydroxymethyl pyrimidine pyrophosphate (HMP-PP) to form thiamine monophosphate (TMP).</text>
</comment>
<evidence type="ECO:0000256" key="7">
    <source>
        <dbReference type="ARBA" id="ARBA00047851"/>
    </source>
</evidence>
<keyword evidence="5 9" id="KW-0784">Thiamine biosynthesis</keyword>
<dbReference type="PANTHER" id="PTHR20857">
    <property type="entry name" value="THIAMINE-PHOSPHATE PYROPHOSPHORYLASE"/>
    <property type="match status" value="1"/>
</dbReference>
<dbReference type="EC" id="2.5.1.3" evidence="9"/>
<dbReference type="NCBIfam" id="NF002904">
    <property type="entry name" value="PRK03512.1"/>
    <property type="match status" value="1"/>
</dbReference>
<comment type="catalytic activity">
    <reaction evidence="8 9 10">
        <text>2-[(2R,5Z)-2-carboxy-4-methylthiazol-5(2H)-ylidene]ethyl phosphate + 4-amino-2-methyl-5-(diphosphooxymethyl)pyrimidine + 2 H(+) = thiamine phosphate + CO2 + diphosphate</text>
        <dbReference type="Rhea" id="RHEA:47844"/>
        <dbReference type="ChEBI" id="CHEBI:15378"/>
        <dbReference type="ChEBI" id="CHEBI:16526"/>
        <dbReference type="ChEBI" id="CHEBI:33019"/>
        <dbReference type="ChEBI" id="CHEBI:37575"/>
        <dbReference type="ChEBI" id="CHEBI:57841"/>
        <dbReference type="ChEBI" id="CHEBI:62899"/>
        <dbReference type="EC" id="2.5.1.3"/>
    </reaction>
</comment>
<dbReference type="NCBIfam" id="TIGR00693">
    <property type="entry name" value="thiE"/>
    <property type="match status" value="1"/>
</dbReference>
<evidence type="ECO:0000256" key="6">
    <source>
        <dbReference type="ARBA" id="ARBA00047334"/>
    </source>
</evidence>
<protein>
    <recommendedName>
        <fullName evidence="9">Thiamine-phosphate synthase</fullName>
        <shortName evidence="9">TP synthase</shortName>
        <shortName evidence="9">TPS</shortName>
        <ecNumber evidence="9">2.5.1.3</ecNumber>
    </recommendedName>
    <alternativeName>
        <fullName evidence="9">Thiamine-phosphate pyrophosphorylase</fullName>
        <shortName evidence="9">TMP pyrophosphorylase</shortName>
        <shortName evidence="9">TMP-PPase</shortName>
    </alternativeName>
</protein>
<dbReference type="InterPro" id="IPR034291">
    <property type="entry name" value="TMP_synthase"/>
</dbReference>
<evidence type="ECO:0000256" key="9">
    <source>
        <dbReference type="HAMAP-Rule" id="MF_00097"/>
    </source>
</evidence>
<comment type="catalytic activity">
    <reaction evidence="7 9 10">
        <text>2-(2-carboxy-4-methylthiazol-5-yl)ethyl phosphate + 4-amino-2-methyl-5-(diphosphooxymethyl)pyrimidine + 2 H(+) = thiamine phosphate + CO2 + diphosphate</text>
        <dbReference type="Rhea" id="RHEA:47848"/>
        <dbReference type="ChEBI" id="CHEBI:15378"/>
        <dbReference type="ChEBI" id="CHEBI:16526"/>
        <dbReference type="ChEBI" id="CHEBI:33019"/>
        <dbReference type="ChEBI" id="CHEBI:37575"/>
        <dbReference type="ChEBI" id="CHEBI:57841"/>
        <dbReference type="ChEBI" id="CHEBI:62890"/>
        <dbReference type="EC" id="2.5.1.3"/>
    </reaction>
</comment>
<keyword evidence="14" id="KW-1185">Reference proteome</keyword>
<keyword evidence="4 9" id="KW-0460">Magnesium</keyword>
<comment type="pathway">
    <text evidence="1 9 11">Cofactor biosynthesis; thiamine diphosphate biosynthesis; thiamine phosphate from 4-amino-2-methyl-5-diphosphomethylpyrimidine and 4-methyl-5-(2-phosphoethyl)-thiazole: step 1/1.</text>
</comment>
<dbReference type="Proteomes" id="UP001231859">
    <property type="component" value="Chromosome"/>
</dbReference>
<feature type="binding site" evidence="9">
    <location>
        <position position="92"/>
    </location>
    <ligand>
        <name>Mg(2+)</name>
        <dbReference type="ChEBI" id="CHEBI:18420"/>
    </ligand>
</feature>